<dbReference type="Proteomes" id="UP000076577">
    <property type="component" value="Unassembled WGS sequence"/>
</dbReference>
<evidence type="ECO:0000313" key="2">
    <source>
        <dbReference type="Proteomes" id="UP000076577"/>
    </source>
</evidence>
<keyword evidence="2" id="KW-1185">Reference proteome</keyword>
<name>A0A165YB18_9HYPH</name>
<proteinExistence type="predicted"/>
<organism evidence="1 2">
    <name type="scientific">Pseudovibrio axinellae</name>
    <dbReference type="NCBI Taxonomy" id="989403"/>
    <lineage>
        <taxon>Bacteria</taxon>
        <taxon>Pseudomonadati</taxon>
        <taxon>Pseudomonadota</taxon>
        <taxon>Alphaproteobacteria</taxon>
        <taxon>Hyphomicrobiales</taxon>
        <taxon>Stappiaceae</taxon>
        <taxon>Pseudovibrio</taxon>
    </lineage>
</organism>
<comment type="caution">
    <text evidence="1">The sequence shown here is derived from an EMBL/GenBank/DDBJ whole genome shotgun (WGS) entry which is preliminary data.</text>
</comment>
<dbReference type="AlphaFoldDB" id="A0A165YB18"/>
<protein>
    <submittedName>
        <fullName evidence="1">Uncharacterized protein</fullName>
    </submittedName>
</protein>
<reference evidence="1 2" key="1">
    <citation type="journal article" date="2016" name="Front. Microbiol.">
        <title>Comparative Genomic Analysis Reveals a Diverse Repertoire of Genes Involved in Prokaryote-Eukaryote Interactions within the Pseudovibrio Genus.</title>
        <authorList>
            <person name="Romano S."/>
            <person name="Fernandez-Guerra A."/>
            <person name="Reen F.J."/>
            <person name="Glockner F.O."/>
            <person name="Crowley S.P."/>
            <person name="O'Sullivan O."/>
            <person name="Cotter P.D."/>
            <person name="Adams C."/>
            <person name="Dobson A.D."/>
            <person name="O'Gara F."/>
        </authorList>
    </citation>
    <scope>NUCLEOTIDE SEQUENCE [LARGE SCALE GENOMIC DNA]</scope>
    <source>
        <strain evidence="1 2">Ad2</strain>
    </source>
</reference>
<accession>A0A165YB18</accession>
<sequence>MHVNIVLGKASQRLNPSESVQLSGNKAPVSKR</sequence>
<evidence type="ECO:0000313" key="1">
    <source>
        <dbReference type="EMBL" id="KZL18628.1"/>
    </source>
</evidence>
<dbReference type="PATRIC" id="fig|989403.3.peg.2741"/>
<gene>
    <name evidence="1" type="ORF">PsAD2_02569</name>
</gene>
<dbReference type="EMBL" id="LMCB01000019">
    <property type="protein sequence ID" value="KZL18628.1"/>
    <property type="molecule type" value="Genomic_DNA"/>
</dbReference>